<proteinExistence type="predicted"/>
<evidence type="ECO:0000256" key="1">
    <source>
        <dbReference type="SAM" id="MobiDB-lite"/>
    </source>
</evidence>
<name>A0ABR3DG56_NEUIN</name>
<accession>A0ABR3DG56</accession>
<keyword evidence="2" id="KW-0472">Membrane</keyword>
<feature type="compositionally biased region" description="Low complexity" evidence="1">
    <location>
        <begin position="310"/>
        <end position="327"/>
    </location>
</feature>
<dbReference type="EMBL" id="JAVLET010000003">
    <property type="protein sequence ID" value="KAL0471668.1"/>
    <property type="molecule type" value="Genomic_DNA"/>
</dbReference>
<gene>
    <name evidence="3" type="ORF">QR685DRAFT_210689</name>
</gene>
<evidence type="ECO:0000313" key="3">
    <source>
        <dbReference type="EMBL" id="KAL0471668.1"/>
    </source>
</evidence>
<feature type="compositionally biased region" description="Gly residues" evidence="1">
    <location>
        <begin position="299"/>
        <end position="309"/>
    </location>
</feature>
<keyword evidence="2" id="KW-0812">Transmembrane</keyword>
<sequence length="386" mass="38887">MIRCSSSSISSLHLKLSTDSPGVNASYIKPLHNLEYCTTYELAFPTTVKPTTTAYSYPSSLSNAMDHGWNHISLFVFSLILTNAASVHSTNTRRQLAAALQSNTVLVEHHDQGQLAPALPFLEPCPATTAPTPVTTATTATATETTQIGAVYLPSPPSPSPPEASCMMAIWSLIVDIPTPGPTLSAALHQAKDTLVPSAVASPQCTITLPTTLSSEYGVYTSRVSSWVSKHSEELDTLDSVCAETSRDTGMGTGPGCTAPVAVFTGETSVGATSTGATFTGTGSTGAISTGTISIGTGTTAGGGSGGGSSTAKATESSTGVMTSSTTTATVTSSVTSSLTGSATTVAVVTSSQSLPEPQAGGAARVTGILAVPMVVAGFLGVVVAL</sequence>
<reference evidence="3 4" key="1">
    <citation type="submission" date="2023-09" db="EMBL/GenBank/DDBJ databases">
        <title>Multi-omics analysis of a traditional fermented food reveals byproduct-associated fungal strains for waste-to-food upcycling.</title>
        <authorList>
            <consortium name="Lawrence Berkeley National Laboratory"/>
            <person name="Rekdal V.M."/>
            <person name="Villalobos-Escobedo J.M."/>
            <person name="Rodriguez-Valeron N."/>
            <person name="Garcia M.O."/>
            <person name="Vasquez D.P."/>
            <person name="Damayanti I."/>
            <person name="Sorensen P.M."/>
            <person name="Baidoo E.E."/>
            <person name="De Carvalho A.C."/>
            <person name="Riley R."/>
            <person name="Lipzen A."/>
            <person name="He G."/>
            <person name="Yan M."/>
            <person name="Haridas S."/>
            <person name="Daum C."/>
            <person name="Yoshinaga Y."/>
            <person name="Ng V."/>
            <person name="Grigoriev I.V."/>
            <person name="Munk R."/>
            <person name="Nuraida L."/>
            <person name="Wijaya C.H."/>
            <person name="Morales P.-C."/>
            <person name="Keasling J.D."/>
        </authorList>
    </citation>
    <scope>NUCLEOTIDE SEQUENCE [LARGE SCALE GENOMIC DNA]</scope>
    <source>
        <strain evidence="3 4">FGSC 2613</strain>
    </source>
</reference>
<feature type="region of interest" description="Disordered" evidence="1">
    <location>
        <begin position="299"/>
        <end position="327"/>
    </location>
</feature>
<comment type="caution">
    <text evidence="3">The sequence shown here is derived from an EMBL/GenBank/DDBJ whole genome shotgun (WGS) entry which is preliminary data.</text>
</comment>
<evidence type="ECO:0000313" key="4">
    <source>
        <dbReference type="Proteomes" id="UP001451303"/>
    </source>
</evidence>
<dbReference type="Proteomes" id="UP001451303">
    <property type="component" value="Unassembled WGS sequence"/>
</dbReference>
<protein>
    <submittedName>
        <fullName evidence="3">Uncharacterized protein</fullName>
    </submittedName>
</protein>
<feature type="transmembrane region" description="Helical" evidence="2">
    <location>
        <begin position="362"/>
        <end position="385"/>
    </location>
</feature>
<keyword evidence="4" id="KW-1185">Reference proteome</keyword>
<keyword evidence="2" id="KW-1133">Transmembrane helix</keyword>
<evidence type="ECO:0000256" key="2">
    <source>
        <dbReference type="SAM" id="Phobius"/>
    </source>
</evidence>
<organism evidence="3 4">
    <name type="scientific">Neurospora intermedia</name>
    <dbReference type="NCBI Taxonomy" id="5142"/>
    <lineage>
        <taxon>Eukaryota</taxon>
        <taxon>Fungi</taxon>
        <taxon>Dikarya</taxon>
        <taxon>Ascomycota</taxon>
        <taxon>Pezizomycotina</taxon>
        <taxon>Sordariomycetes</taxon>
        <taxon>Sordariomycetidae</taxon>
        <taxon>Sordariales</taxon>
        <taxon>Sordariaceae</taxon>
        <taxon>Neurospora</taxon>
    </lineage>
</organism>